<dbReference type="Proteomes" id="UP001164539">
    <property type="component" value="Chromosome 11"/>
</dbReference>
<organism evidence="1 2">
    <name type="scientific">Melia azedarach</name>
    <name type="common">Chinaberry tree</name>
    <dbReference type="NCBI Taxonomy" id="155640"/>
    <lineage>
        <taxon>Eukaryota</taxon>
        <taxon>Viridiplantae</taxon>
        <taxon>Streptophyta</taxon>
        <taxon>Embryophyta</taxon>
        <taxon>Tracheophyta</taxon>
        <taxon>Spermatophyta</taxon>
        <taxon>Magnoliopsida</taxon>
        <taxon>eudicotyledons</taxon>
        <taxon>Gunneridae</taxon>
        <taxon>Pentapetalae</taxon>
        <taxon>rosids</taxon>
        <taxon>malvids</taxon>
        <taxon>Sapindales</taxon>
        <taxon>Meliaceae</taxon>
        <taxon>Melia</taxon>
    </lineage>
</organism>
<evidence type="ECO:0000313" key="2">
    <source>
        <dbReference type="Proteomes" id="UP001164539"/>
    </source>
</evidence>
<dbReference type="EMBL" id="CM051404">
    <property type="protein sequence ID" value="KAJ4706118.1"/>
    <property type="molecule type" value="Genomic_DNA"/>
</dbReference>
<protein>
    <submittedName>
        <fullName evidence="1">2-oxoglutarate (2OG) and Fe(II)-dependent oxygenase superfamily protein</fullName>
    </submittedName>
</protein>
<reference evidence="1 2" key="1">
    <citation type="journal article" date="2023" name="Science">
        <title>Complex scaffold remodeling in plant triterpene biosynthesis.</title>
        <authorList>
            <person name="De La Pena R."/>
            <person name="Hodgson H."/>
            <person name="Liu J.C."/>
            <person name="Stephenson M.J."/>
            <person name="Martin A.C."/>
            <person name="Owen C."/>
            <person name="Harkess A."/>
            <person name="Leebens-Mack J."/>
            <person name="Jimenez L.E."/>
            <person name="Osbourn A."/>
            <person name="Sattely E.S."/>
        </authorList>
    </citation>
    <scope>NUCLEOTIDE SEQUENCE [LARGE SCALE GENOMIC DNA]</scope>
    <source>
        <strain evidence="2">cv. JPN11</strain>
        <tissue evidence="1">Leaf</tissue>
    </source>
</reference>
<proteinExistence type="predicted"/>
<evidence type="ECO:0000313" key="1">
    <source>
        <dbReference type="EMBL" id="KAJ4706118.1"/>
    </source>
</evidence>
<gene>
    <name evidence="1" type="ORF">OWV82_019809</name>
</gene>
<keyword evidence="2" id="KW-1185">Reference proteome</keyword>
<sequence length="245" mass="26961">MAETGTGTGTKKRKMSERRKADTKKSTSKWPIIKPKQNLQISRLKDTDLFTVQNFFSSAESKAFVKAAESLGFVHQGSLGPLKGEAYRDNDRISVNDPVLAETIWESGLGKLFTDIKILGKVAVGLNPNIRFYRYKVGQHFGKHIDESVSLGDGKRTYYTLLIYLSGGSKAKAKNDLSDPNDSSLEPLVGGETVFYGSRNNLVAEVAPTEGMALLHIHGDKCMLHAAQNVTKGIKYVFRSDVVFA</sequence>
<comment type="caution">
    <text evidence="1">The sequence shown here is derived from an EMBL/GenBank/DDBJ whole genome shotgun (WGS) entry which is preliminary data.</text>
</comment>
<accession>A0ACC1X640</accession>
<name>A0ACC1X640_MELAZ</name>